<evidence type="ECO:0000256" key="1">
    <source>
        <dbReference type="SAM" id="MobiDB-lite"/>
    </source>
</evidence>
<dbReference type="AlphaFoldDB" id="A0A060T187"/>
<feature type="region of interest" description="Disordered" evidence="1">
    <location>
        <begin position="56"/>
        <end position="116"/>
    </location>
</feature>
<name>A0A060T187_BLAAD</name>
<evidence type="ECO:0000313" key="2">
    <source>
        <dbReference type="EMBL" id="CDP34885.1"/>
    </source>
</evidence>
<protein>
    <submittedName>
        <fullName evidence="2">ARAD1C22726p</fullName>
    </submittedName>
</protein>
<proteinExistence type="predicted"/>
<feature type="compositionally biased region" description="Polar residues" evidence="1">
    <location>
        <begin position="156"/>
        <end position="169"/>
    </location>
</feature>
<reference evidence="2" key="1">
    <citation type="submission" date="2014-02" db="EMBL/GenBank/DDBJ databases">
        <authorList>
            <person name="Genoscope - CEA"/>
        </authorList>
    </citation>
    <scope>NUCLEOTIDE SEQUENCE</scope>
    <source>
        <strain evidence="2">LS3</strain>
    </source>
</reference>
<accession>A0A060T187</accession>
<feature type="region of interest" description="Disordered" evidence="1">
    <location>
        <begin position="149"/>
        <end position="205"/>
    </location>
</feature>
<feature type="compositionally biased region" description="Polar residues" evidence="1">
    <location>
        <begin position="190"/>
        <end position="205"/>
    </location>
</feature>
<sequence>MVVPFVIVAGAAIGLTAAAIVNREELMYLYECRGEIVDFIKQKRLEYRLRRRLQQRVGASRGGEESAARDGQHYYEPMYDPSLDDDDSDVYTLRDLPRDRRNGMDNRGHRDSTDDISVASHTSYYVTGQSVSAEDGELRRRQPDLYGFHYNDPARSRTNSLTSALSSEPTLMYEPRDSGSEAGWVRPQSPFGSSYSEISTPTMSDINDDNSIYLSDEDNIRRLRAIN</sequence>
<feature type="compositionally biased region" description="Basic and acidic residues" evidence="1">
    <location>
        <begin position="62"/>
        <end position="73"/>
    </location>
</feature>
<dbReference type="EMBL" id="HG937693">
    <property type="protein sequence ID" value="CDP34885.1"/>
    <property type="molecule type" value="Genomic_DNA"/>
</dbReference>
<feature type="compositionally biased region" description="Basic and acidic residues" evidence="1">
    <location>
        <begin position="95"/>
        <end position="113"/>
    </location>
</feature>
<gene>
    <name evidence="2" type="ORF">GNLVRS02_ARAD1C22726g</name>
</gene>
<reference evidence="2" key="2">
    <citation type="submission" date="2014-06" db="EMBL/GenBank/DDBJ databases">
        <title>The complete genome of Blastobotrys (Arxula) adeninivorans LS3 - a yeast of biotechnological interest.</title>
        <authorList>
            <person name="Kunze G."/>
            <person name="Gaillardin C."/>
            <person name="Czernicka M."/>
            <person name="Durrens P."/>
            <person name="Martin T."/>
            <person name="Boer E."/>
            <person name="Gabaldon T."/>
            <person name="Cruz J."/>
            <person name="Talla E."/>
            <person name="Marck C."/>
            <person name="Goffeau A."/>
            <person name="Barbe V."/>
            <person name="Baret P."/>
            <person name="Baronian K."/>
            <person name="Beier S."/>
            <person name="Bleykasten C."/>
            <person name="Bode R."/>
            <person name="Casaregola S."/>
            <person name="Despons L."/>
            <person name="Fairhead C."/>
            <person name="Giersberg M."/>
            <person name="Gierski P."/>
            <person name="Hahnel U."/>
            <person name="Hartmann A."/>
            <person name="Jankowska D."/>
            <person name="Jubin C."/>
            <person name="Jung P."/>
            <person name="Lafontaine I."/>
            <person name="Leh-Louis V."/>
            <person name="Lemaire M."/>
            <person name="Marcet-Houben M."/>
            <person name="Mascher M."/>
            <person name="Morel G."/>
            <person name="Richard G.-F."/>
            <person name="Riechen J."/>
            <person name="Sacerdot C."/>
            <person name="Sarkar A."/>
            <person name="Savel G."/>
            <person name="Schacherer J."/>
            <person name="Sherman D."/>
            <person name="Straub M.-L."/>
            <person name="Stein N."/>
            <person name="Thierry A."/>
            <person name="Trautwein-Schult A."/>
            <person name="Westhof E."/>
            <person name="Worch S."/>
            <person name="Dujon B."/>
            <person name="Souciet J.-L."/>
            <person name="Wincker P."/>
            <person name="Scholz U."/>
            <person name="Neuveglise N."/>
        </authorList>
    </citation>
    <scope>NUCLEOTIDE SEQUENCE</scope>
    <source>
        <strain evidence="2">LS3</strain>
    </source>
</reference>
<organism evidence="2">
    <name type="scientific">Blastobotrys adeninivorans</name>
    <name type="common">Yeast</name>
    <name type="synonym">Arxula adeninivorans</name>
    <dbReference type="NCBI Taxonomy" id="409370"/>
    <lineage>
        <taxon>Eukaryota</taxon>
        <taxon>Fungi</taxon>
        <taxon>Dikarya</taxon>
        <taxon>Ascomycota</taxon>
        <taxon>Saccharomycotina</taxon>
        <taxon>Dipodascomycetes</taxon>
        <taxon>Dipodascales</taxon>
        <taxon>Trichomonascaceae</taxon>
        <taxon>Blastobotrys</taxon>
    </lineage>
</organism>